<gene>
    <name evidence="12" type="ORF">M9Y10_005075</name>
</gene>
<dbReference type="InterPro" id="IPR011009">
    <property type="entry name" value="Kinase-like_dom_sf"/>
</dbReference>
<dbReference type="SMART" id="SM00220">
    <property type="entry name" value="S_TKc"/>
    <property type="match status" value="1"/>
</dbReference>
<keyword evidence="4 9" id="KW-0547">Nucleotide-binding</keyword>
<dbReference type="Pfam" id="PF00069">
    <property type="entry name" value="Pkinase"/>
    <property type="match status" value="1"/>
</dbReference>
<comment type="caution">
    <text evidence="12">The sequence shown here is derived from an EMBL/GenBank/DDBJ whole genome shotgun (WGS) entry which is preliminary data.</text>
</comment>
<dbReference type="PROSITE" id="PS50011">
    <property type="entry name" value="PROTEIN_KINASE_DOM"/>
    <property type="match status" value="1"/>
</dbReference>
<protein>
    <recommendedName>
        <fullName evidence="1">non-specific serine/threonine protein kinase</fullName>
        <ecNumber evidence="1">2.7.11.1</ecNumber>
    </recommendedName>
</protein>
<dbReference type="PANTHER" id="PTHR24054:SF0">
    <property type="entry name" value="CASEIN KINASE II SUBUNIT ALPHA"/>
    <property type="match status" value="1"/>
</dbReference>
<dbReference type="EMBL" id="JAPFFF010000011">
    <property type="protein sequence ID" value="KAK8878310.1"/>
    <property type="molecule type" value="Genomic_DNA"/>
</dbReference>
<evidence type="ECO:0000256" key="3">
    <source>
        <dbReference type="ARBA" id="ARBA00022679"/>
    </source>
</evidence>
<dbReference type="InterPro" id="IPR008271">
    <property type="entry name" value="Ser/Thr_kinase_AS"/>
</dbReference>
<dbReference type="EC" id="2.7.11.1" evidence="1"/>
<evidence type="ECO:0000313" key="13">
    <source>
        <dbReference type="Proteomes" id="UP001470230"/>
    </source>
</evidence>
<organism evidence="12 13">
    <name type="scientific">Tritrichomonas musculus</name>
    <dbReference type="NCBI Taxonomy" id="1915356"/>
    <lineage>
        <taxon>Eukaryota</taxon>
        <taxon>Metamonada</taxon>
        <taxon>Parabasalia</taxon>
        <taxon>Tritrichomonadida</taxon>
        <taxon>Tritrichomonadidae</taxon>
        <taxon>Tritrichomonas</taxon>
    </lineage>
</organism>
<evidence type="ECO:0000256" key="10">
    <source>
        <dbReference type="RuleBase" id="RU000304"/>
    </source>
</evidence>
<dbReference type="InterPro" id="IPR017441">
    <property type="entry name" value="Protein_kinase_ATP_BS"/>
</dbReference>
<name>A0ABR2JKN7_9EUKA</name>
<dbReference type="InterPro" id="IPR000719">
    <property type="entry name" value="Prot_kinase_dom"/>
</dbReference>
<dbReference type="PROSITE" id="PS00108">
    <property type="entry name" value="PROTEIN_KINASE_ST"/>
    <property type="match status" value="1"/>
</dbReference>
<dbReference type="InterPro" id="IPR045216">
    <property type="entry name" value="CK2_alpha"/>
</dbReference>
<evidence type="ECO:0000256" key="5">
    <source>
        <dbReference type="ARBA" id="ARBA00022777"/>
    </source>
</evidence>
<evidence type="ECO:0000256" key="9">
    <source>
        <dbReference type="PROSITE-ProRule" id="PRU10141"/>
    </source>
</evidence>
<evidence type="ECO:0000256" key="6">
    <source>
        <dbReference type="ARBA" id="ARBA00022840"/>
    </source>
</evidence>
<evidence type="ECO:0000256" key="7">
    <source>
        <dbReference type="ARBA" id="ARBA00047899"/>
    </source>
</evidence>
<comment type="similarity">
    <text evidence="10">Belongs to the protein kinase superfamily.</text>
</comment>
<evidence type="ECO:0000256" key="4">
    <source>
        <dbReference type="ARBA" id="ARBA00022741"/>
    </source>
</evidence>
<dbReference type="Proteomes" id="UP001470230">
    <property type="component" value="Unassembled WGS sequence"/>
</dbReference>
<dbReference type="SUPFAM" id="SSF56112">
    <property type="entry name" value="Protein kinase-like (PK-like)"/>
    <property type="match status" value="1"/>
</dbReference>
<reference evidence="12 13" key="1">
    <citation type="submission" date="2024-04" db="EMBL/GenBank/DDBJ databases">
        <title>Tritrichomonas musculus Genome.</title>
        <authorList>
            <person name="Alves-Ferreira E."/>
            <person name="Grigg M."/>
            <person name="Lorenzi H."/>
            <person name="Galac M."/>
        </authorList>
    </citation>
    <scope>NUCLEOTIDE SEQUENCE [LARGE SCALE GENOMIC DNA]</scope>
    <source>
        <strain evidence="12 13">EAF2021</strain>
    </source>
</reference>
<keyword evidence="3" id="KW-0808">Transferase</keyword>
<dbReference type="Gene3D" id="3.30.200.20">
    <property type="entry name" value="Phosphorylase Kinase, domain 1"/>
    <property type="match status" value="1"/>
</dbReference>
<dbReference type="PANTHER" id="PTHR24054">
    <property type="entry name" value="CASEIN KINASE II SUBUNIT ALPHA"/>
    <property type="match status" value="1"/>
</dbReference>
<evidence type="ECO:0000256" key="8">
    <source>
        <dbReference type="ARBA" id="ARBA00048679"/>
    </source>
</evidence>
<sequence>MERNYRSRGNRRRKRSPAYGERHVLDEFPRISCLRFGECIGEGHFSHVYQGTYHKNKDVAIKVIERGSERLIETEIDILTKLRGAPHIIQLYEVINSDRTLLVFELLNGIETDDIWNHFSVNRLRFLLKSILEALLAAHEAGIVHRDVKLSNILVSPHFEDVKLIDWGCGTYLNDEMSTKAGSRQCRPPEMLLGYRGYGTGCDIWAVGVLIFNILCYGKLPWKARTAESALIKMSEFFGGNQIDRLADLLNIKINNDVDDEFYDEPESSLEDCFDDELSYLFDPELIDLMKFLLTFDYRRRPTAKEALDHPFFKNCSKKKK</sequence>
<evidence type="ECO:0000259" key="11">
    <source>
        <dbReference type="PROSITE" id="PS50011"/>
    </source>
</evidence>
<accession>A0ABR2JKN7</accession>
<evidence type="ECO:0000256" key="1">
    <source>
        <dbReference type="ARBA" id="ARBA00012513"/>
    </source>
</evidence>
<evidence type="ECO:0000256" key="2">
    <source>
        <dbReference type="ARBA" id="ARBA00022527"/>
    </source>
</evidence>
<comment type="catalytic activity">
    <reaction evidence="8">
        <text>L-seryl-[protein] + ATP = O-phospho-L-seryl-[protein] + ADP + H(+)</text>
        <dbReference type="Rhea" id="RHEA:17989"/>
        <dbReference type="Rhea" id="RHEA-COMP:9863"/>
        <dbReference type="Rhea" id="RHEA-COMP:11604"/>
        <dbReference type="ChEBI" id="CHEBI:15378"/>
        <dbReference type="ChEBI" id="CHEBI:29999"/>
        <dbReference type="ChEBI" id="CHEBI:30616"/>
        <dbReference type="ChEBI" id="CHEBI:83421"/>
        <dbReference type="ChEBI" id="CHEBI:456216"/>
        <dbReference type="EC" id="2.7.11.1"/>
    </reaction>
</comment>
<keyword evidence="6 9" id="KW-0067">ATP-binding</keyword>
<dbReference type="Gene3D" id="1.10.510.10">
    <property type="entry name" value="Transferase(Phosphotransferase) domain 1"/>
    <property type="match status" value="1"/>
</dbReference>
<proteinExistence type="inferred from homology"/>
<dbReference type="PROSITE" id="PS00107">
    <property type="entry name" value="PROTEIN_KINASE_ATP"/>
    <property type="match status" value="1"/>
</dbReference>
<keyword evidence="13" id="KW-1185">Reference proteome</keyword>
<feature type="binding site" evidence="9">
    <location>
        <position position="62"/>
    </location>
    <ligand>
        <name>ATP</name>
        <dbReference type="ChEBI" id="CHEBI:30616"/>
    </ligand>
</feature>
<comment type="catalytic activity">
    <reaction evidence="7">
        <text>L-threonyl-[protein] + ATP = O-phospho-L-threonyl-[protein] + ADP + H(+)</text>
        <dbReference type="Rhea" id="RHEA:46608"/>
        <dbReference type="Rhea" id="RHEA-COMP:11060"/>
        <dbReference type="Rhea" id="RHEA-COMP:11605"/>
        <dbReference type="ChEBI" id="CHEBI:15378"/>
        <dbReference type="ChEBI" id="CHEBI:30013"/>
        <dbReference type="ChEBI" id="CHEBI:30616"/>
        <dbReference type="ChEBI" id="CHEBI:61977"/>
        <dbReference type="ChEBI" id="CHEBI:456216"/>
        <dbReference type="EC" id="2.7.11.1"/>
    </reaction>
</comment>
<feature type="domain" description="Protein kinase" evidence="11">
    <location>
        <begin position="34"/>
        <end position="313"/>
    </location>
</feature>
<keyword evidence="5" id="KW-0418">Kinase</keyword>
<keyword evidence="2 10" id="KW-0723">Serine/threonine-protein kinase</keyword>
<evidence type="ECO:0000313" key="12">
    <source>
        <dbReference type="EMBL" id="KAK8878310.1"/>
    </source>
</evidence>